<dbReference type="RefSeq" id="WP_089831627.1">
    <property type="nucleotide sequence ID" value="NZ_FNBN01000002.1"/>
</dbReference>
<name>A0A1G7NQW7_CHIFI</name>
<dbReference type="InterPro" id="IPR036102">
    <property type="entry name" value="OsmC/Ohrsf"/>
</dbReference>
<evidence type="ECO:0000313" key="1">
    <source>
        <dbReference type="EMBL" id="SDF76392.1"/>
    </source>
</evidence>
<dbReference type="Gene3D" id="3.30.300.20">
    <property type="match status" value="1"/>
</dbReference>
<reference evidence="1 2" key="1">
    <citation type="submission" date="2016-10" db="EMBL/GenBank/DDBJ databases">
        <authorList>
            <person name="de Groot N.N."/>
        </authorList>
    </citation>
    <scope>NUCLEOTIDE SEQUENCE [LARGE SCALE GENOMIC DNA]</scope>
    <source>
        <strain evidence="1 2">DSM 527</strain>
    </source>
</reference>
<proteinExistence type="predicted"/>
<dbReference type="OrthoDB" id="290036at2"/>
<organism evidence="1 2">
    <name type="scientific">Chitinophaga filiformis</name>
    <name type="common">Myxococcus filiformis</name>
    <name type="synonym">Flexibacter filiformis</name>
    <dbReference type="NCBI Taxonomy" id="104663"/>
    <lineage>
        <taxon>Bacteria</taxon>
        <taxon>Pseudomonadati</taxon>
        <taxon>Bacteroidota</taxon>
        <taxon>Chitinophagia</taxon>
        <taxon>Chitinophagales</taxon>
        <taxon>Chitinophagaceae</taxon>
        <taxon>Chitinophaga</taxon>
    </lineage>
</organism>
<dbReference type="Proteomes" id="UP000199045">
    <property type="component" value="Unassembled WGS sequence"/>
</dbReference>
<sequence length="92" mass="10620">MRHTALLKYLTIDAEARKQQLEINNARTEITVEMSNDKTQVGKLGVKIIMDNHFTDEQKAIIENGAKYKCHVGNSLDKCIDRSYEFVYNTKK</sequence>
<gene>
    <name evidence="1" type="ORF">SAMN04488121_102900</name>
</gene>
<dbReference type="SUPFAM" id="SSF82784">
    <property type="entry name" value="OsmC-like"/>
    <property type="match status" value="1"/>
</dbReference>
<dbReference type="AlphaFoldDB" id="A0A1G7NQW7"/>
<dbReference type="InterPro" id="IPR015946">
    <property type="entry name" value="KH_dom-like_a/b"/>
</dbReference>
<accession>A0A1G7NQW7</accession>
<dbReference type="EMBL" id="FNBN01000002">
    <property type="protein sequence ID" value="SDF76392.1"/>
    <property type="molecule type" value="Genomic_DNA"/>
</dbReference>
<dbReference type="STRING" id="104663.SAMN04488121_102900"/>
<evidence type="ECO:0000313" key="2">
    <source>
        <dbReference type="Proteomes" id="UP000199045"/>
    </source>
</evidence>
<protein>
    <submittedName>
        <fullName evidence="1">Uncharacterized protein</fullName>
    </submittedName>
</protein>